<accession>A0A2M7WV11</accession>
<feature type="transmembrane region" description="Helical" evidence="8">
    <location>
        <begin position="471"/>
        <end position="492"/>
    </location>
</feature>
<feature type="transmembrane region" description="Helical" evidence="8">
    <location>
        <begin position="504"/>
        <end position="529"/>
    </location>
</feature>
<dbReference type="GO" id="GO:0005886">
    <property type="term" value="C:plasma membrane"/>
    <property type="evidence" value="ECO:0007669"/>
    <property type="project" value="UniProtKB-SubCell"/>
</dbReference>
<evidence type="ECO:0008006" key="11">
    <source>
        <dbReference type="Google" id="ProtNLM"/>
    </source>
</evidence>
<dbReference type="Pfam" id="PF03023">
    <property type="entry name" value="MurJ"/>
    <property type="match status" value="1"/>
</dbReference>
<keyword evidence="6 8" id="KW-1133">Transmembrane helix</keyword>
<keyword evidence="3 8" id="KW-0812">Transmembrane</keyword>
<feature type="transmembrane region" description="Helical" evidence="8">
    <location>
        <begin position="323"/>
        <end position="345"/>
    </location>
</feature>
<comment type="caution">
    <text evidence="9">The sequence shown here is derived from an EMBL/GenBank/DDBJ whole genome shotgun (WGS) entry which is preliminary data.</text>
</comment>
<proteinExistence type="predicted"/>
<dbReference type="InterPro" id="IPR004268">
    <property type="entry name" value="MurJ"/>
</dbReference>
<evidence type="ECO:0000256" key="2">
    <source>
        <dbReference type="ARBA" id="ARBA00022475"/>
    </source>
</evidence>
<feature type="transmembrane region" description="Helical" evidence="8">
    <location>
        <begin position="169"/>
        <end position="191"/>
    </location>
</feature>
<evidence type="ECO:0000256" key="5">
    <source>
        <dbReference type="ARBA" id="ARBA00022984"/>
    </source>
</evidence>
<comment type="subcellular location">
    <subcellularLocation>
        <location evidence="1">Cell membrane</location>
        <topology evidence="1">Multi-pass membrane protein</topology>
    </subcellularLocation>
</comment>
<dbReference type="PRINTS" id="PR01806">
    <property type="entry name" value="VIRFACTRMVIN"/>
</dbReference>
<dbReference type="GO" id="GO:0009252">
    <property type="term" value="P:peptidoglycan biosynthetic process"/>
    <property type="evidence" value="ECO:0007669"/>
    <property type="project" value="UniProtKB-KW"/>
</dbReference>
<keyword evidence="5" id="KW-0573">Peptidoglycan synthesis</keyword>
<feature type="transmembrane region" description="Helical" evidence="8">
    <location>
        <begin position="63"/>
        <end position="83"/>
    </location>
</feature>
<protein>
    <recommendedName>
        <fullName evidence="11">Lipid II flippase MurJ</fullName>
    </recommendedName>
</protein>
<name>A0A2M7WV11_9BACT</name>
<gene>
    <name evidence="9" type="ORF">CO184_00720</name>
</gene>
<dbReference type="PANTHER" id="PTHR47019">
    <property type="entry name" value="LIPID II FLIPPASE MURJ"/>
    <property type="match status" value="1"/>
</dbReference>
<evidence type="ECO:0000313" key="9">
    <source>
        <dbReference type="EMBL" id="PJA33973.1"/>
    </source>
</evidence>
<feature type="transmembrane region" description="Helical" evidence="8">
    <location>
        <begin position="391"/>
        <end position="410"/>
    </location>
</feature>
<feature type="transmembrane region" description="Helical" evidence="8">
    <location>
        <begin position="357"/>
        <end position="379"/>
    </location>
</feature>
<feature type="transmembrane region" description="Helical" evidence="8">
    <location>
        <begin position="137"/>
        <end position="157"/>
    </location>
</feature>
<keyword evidence="4" id="KW-0133">Cell shape</keyword>
<evidence type="ECO:0000256" key="1">
    <source>
        <dbReference type="ARBA" id="ARBA00004651"/>
    </source>
</evidence>
<evidence type="ECO:0000256" key="7">
    <source>
        <dbReference type="ARBA" id="ARBA00023136"/>
    </source>
</evidence>
<feature type="transmembrane region" description="Helical" evidence="8">
    <location>
        <begin position="438"/>
        <end position="459"/>
    </location>
</feature>
<feature type="transmembrane region" description="Helical" evidence="8">
    <location>
        <begin position="238"/>
        <end position="262"/>
    </location>
</feature>
<organism evidence="9 10">
    <name type="scientific">Candidatus Zambryskibacteria bacterium CG_4_9_14_3_um_filter_40_16</name>
    <dbReference type="NCBI Taxonomy" id="1975111"/>
    <lineage>
        <taxon>Bacteria</taxon>
        <taxon>Candidatus Zambryskiibacteriota</taxon>
    </lineage>
</organism>
<evidence type="ECO:0000313" key="10">
    <source>
        <dbReference type="Proteomes" id="UP000231487"/>
    </source>
</evidence>
<evidence type="ECO:0000256" key="3">
    <source>
        <dbReference type="ARBA" id="ARBA00022692"/>
    </source>
</evidence>
<dbReference type="GO" id="GO:0008360">
    <property type="term" value="P:regulation of cell shape"/>
    <property type="evidence" value="ECO:0007669"/>
    <property type="project" value="UniProtKB-KW"/>
</dbReference>
<evidence type="ECO:0000256" key="6">
    <source>
        <dbReference type="ARBA" id="ARBA00022989"/>
    </source>
</evidence>
<feature type="transmembrane region" description="Helical" evidence="8">
    <location>
        <begin position="95"/>
        <end position="117"/>
    </location>
</feature>
<sequence>MVKGFLNFFNKEVSGIHQAAYLLAFFAIFSQILALVRDKLLAFTFGAGSFLDVYYAAFRVPDFIFVTIGSIVSMTVIIPFLMERLSKSREDARKLIDSVFTVFFVVIVIVALIAFAVSAPLLKFLFPGFLSEQLSTLVIFTRILLLSPIILGISNLFGSLTQSSNKYLVYGLSPVLYNVGIIFGIIVFLPVFGLAGLVWGVVLGAILHLLIQVPAVFKMNLIPRFTKKVDFPLVIKTFATSIPRTLALSFTHLSILALLSLASTLSPGSISIFNFSFNLQSVPLSIIGVSYSLAVFPTISKLYVQNRKDDLTREISSSARHIIFWSIPFTVIFIVLRAHIVRIILGSGNFDWADTRLTAAALALFAFSLFLQNLSLLIVRGFYAIGNTKTPLVVNFISAGTIIISAYWFLNLFNNHMVFRFFIESLFKVSDIPGTSVLMLPLAYTAGSIVNGIVLLIIFGSKLKGFVRSIFPTFFQSLSASVIMGAFIFLSLRVFDNIFSLDRFFGLLGQAFFSATIGIAVGVLILLLLKNNEIKTIWANAHQKFWKKAVIVGPDPEVV</sequence>
<dbReference type="PANTHER" id="PTHR47019:SF1">
    <property type="entry name" value="LIPID II FLIPPASE MURJ"/>
    <property type="match status" value="1"/>
</dbReference>
<feature type="transmembrane region" description="Helical" evidence="8">
    <location>
        <begin position="282"/>
        <end position="303"/>
    </location>
</feature>
<dbReference type="Proteomes" id="UP000231487">
    <property type="component" value="Unassembled WGS sequence"/>
</dbReference>
<evidence type="ECO:0000256" key="8">
    <source>
        <dbReference type="SAM" id="Phobius"/>
    </source>
</evidence>
<dbReference type="GO" id="GO:0034204">
    <property type="term" value="P:lipid translocation"/>
    <property type="evidence" value="ECO:0007669"/>
    <property type="project" value="TreeGrafter"/>
</dbReference>
<keyword evidence="2" id="KW-1003">Cell membrane</keyword>
<evidence type="ECO:0000256" key="4">
    <source>
        <dbReference type="ARBA" id="ARBA00022960"/>
    </source>
</evidence>
<keyword evidence="7 8" id="KW-0472">Membrane</keyword>
<dbReference type="InterPro" id="IPR051050">
    <property type="entry name" value="Lipid_II_flippase_MurJ/MviN"/>
</dbReference>
<feature type="transmembrane region" description="Helical" evidence="8">
    <location>
        <begin position="197"/>
        <end position="217"/>
    </location>
</feature>
<dbReference type="GO" id="GO:0015648">
    <property type="term" value="F:lipid-linked peptidoglycan transporter activity"/>
    <property type="evidence" value="ECO:0007669"/>
    <property type="project" value="TreeGrafter"/>
</dbReference>
<reference evidence="10" key="1">
    <citation type="submission" date="2017-09" db="EMBL/GenBank/DDBJ databases">
        <title>Depth-based differentiation of microbial function through sediment-hosted aquifers and enrichment of novel symbionts in the deep terrestrial subsurface.</title>
        <authorList>
            <person name="Probst A.J."/>
            <person name="Ladd B."/>
            <person name="Jarett J.K."/>
            <person name="Geller-Mcgrath D.E."/>
            <person name="Sieber C.M.K."/>
            <person name="Emerson J.B."/>
            <person name="Anantharaman K."/>
            <person name="Thomas B.C."/>
            <person name="Malmstrom R."/>
            <person name="Stieglmeier M."/>
            <person name="Klingl A."/>
            <person name="Woyke T."/>
            <person name="Ryan C.M."/>
            <person name="Banfield J.F."/>
        </authorList>
    </citation>
    <scope>NUCLEOTIDE SEQUENCE [LARGE SCALE GENOMIC DNA]</scope>
</reference>
<feature type="transmembrane region" description="Helical" evidence="8">
    <location>
        <begin position="15"/>
        <end position="33"/>
    </location>
</feature>
<dbReference type="AlphaFoldDB" id="A0A2M7WV11"/>
<dbReference type="EMBL" id="PFXE01000014">
    <property type="protein sequence ID" value="PJA33973.1"/>
    <property type="molecule type" value="Genomic_DNA"/>
</dbReference>